<dbReference type="Proteomes" id="UP001341281">
    <property type="component" value="Chromosome 10"/>
</dbReference>
<dbReference type="EMBL" id="CP144754">
    <property type="protein sequence ID" value="WVZ96137.1"/>
    <property type="molecule type" value="Genomic_DNA"/>
</dbReference>
<sequence>MRPPRTPRRRDGASPSPSPQRFNPGDLVEVLPDEPGLRGAHFAAAVVGPSARPRGGYTVEYDSLLESEGSDRPLREAVPARSLRPRPPPATAGDGPPAEQHAAVDALIDDAWWQGVVLGAAAGGGGKLRVCFPETREVMDFDAADVRPHLEWAAGEWRSPDSMEIPKTMPYAKGMQVEVSKLENDSVVAWLPAVVAKTIWKNNLLVEYTVSKSDGTALSEEIVDVKHVRPCPPLPSAISFCINDEVEAFQGDGWWLGEIIEVHPELEYTFKSVHLGKEVRLNQKSLRLRYDWVHGQWEREPKNVFKPKFTQGVKVEVSSDDEGFRGAWFEATVLKPVGSKFLVEYATLKADDETKPLKEAVEARYIRPSAPLFPVTDGFKVLDEVDAFCNDAWWVGVVSKVIGEDKCMVYFRPWKEEKEFEYRQLRLHADWMGGRWMRASLIA</sequence>
<feature type="domain" description="Agenet" evidence="2">
    <location>
        <begin position="307"/>
        <end position="374"/>
    </location>
</feature>
<dbReference type="InterPro" id="IPR014002">
    <property type="entry name" value="Agenet_dom_plant"/>
</dbReference>
<feature type="region of interest" description="Disordered" evidence="1">
    <location>
        <begin position="64"/>
        <end position="100"/>
    </location>
</feature>
<feature type="domain" description="Agenet" evidence="2">
    <location>
        <begin position="238"/>
        <end position="294"/>
    </location>
</feature>
<feature type="region of interest" description="Disordered" evidence="1">
    <location>
        <begin position="1"/>
        <end position="33"/>
    </location>
</feature>
<feature type="domain" description="Agenet" evidence="2">
    <location>
        <begin position="96"/>
        <end position="154"/>
    </location>
</feature>
<dbReference type="CDD" id="cd20405">
    <property type="entry name" value="Tudor_Agenet_AtDUF_rpt1_3"/>
    <property type="match status" value="2"/>
</dbReference>
<dbReference type="PANTHER" id="PTHR31917:SF156">
    <property type="entry name" value="DUF724 DOMAIN-CONTAINING PROTEIN 2"/>
    <property type="match status" value="1"/>
</dbReference>
<feature type="domain" description="Agenet" evidence="2">
    <location>
        <begin position="377"/>
        <end position="433"/>
    </location>
</feature>
<gene>
    <name evidence="3" type="ORF">U9M48_041809</name>
</gene>
<dbReference type="Gene3D" id="2.30.30.140">
    <property type="match status" value="2"/>
</dbReference>
<proteinExistence type="predicted"/>
<protein>
    <recommendedName>
        <fullName evidence="2">Agenet domain-containing protein</fullName>
    </recommendedName>
</protein>
<dbReference type="PANTHER" id="PTHR31917">
    <property type="entry name" value="AGENET DOMAIN-CONTAINING PROTEIN-RELATED"/>
    <property type="match status" value="1"/>
</dbReference>
<evidence type="ECO:0000256" key="1">
    <source>
        <dbReference type="SAM" id="MobiDB-lite"/>
    </source>
</evidence>
<dbReference type="Pfam" id="PF05641">
    <property type="entry name" value="Agenet"/>
    <property type="match status" value="3"/>
</dbReference>
<organism evidence="3 4">
    <name type="scientific">Paspalum notatum var. saurae</name>
    <dbReference type="NCBI Taxonomy" id="547442"/>
    <lineage>
        <taxon>Eukaryota</taxon>
        <taxon>Viridiplantae</taxon>
        <taxon>Streptophyta</taxon>
        <taxon>Embryophyta</taxon>
        <taxon>Tracheophyta</taxon>
        <taxon>Spermatophyta</taxon>
        <taxon>Magnoliopsida</taxon>
        <taxon>Liliopsida</taxon>
        <taxon>Poales</taxon>
        <taxon>Poaceae</taxon>
        <taxon>PACMAD clade</taxon>
        <taxon>Panicoideae</taxon>
        <taxon>Andropogonodae</taxon>
        <taxon>Paspaleae</taxon>
        <taxon>Paspalinae</taxon>
        <taxon>Paspalum</taxon>
    </lineage>
</organism>
<dbReference type="AlphaFoldDB" id="A0AAQ3UU00"/>
<evidence type="ECO:0000259" key="2">
    <source>
        <dbReference type="SMART" id="SM00743"/>
    </source>
</evidence>
<evidence type="ECO:0000313" key="3">
    <source>
        <dbReference type="EMBL" id="WVZ96137.1"/>
    </source>
</evidence>
<feature type="domain" description="Agenet" evidence="2">
    <location>
        <begin position="169"/>
        <end position="236"/>
    </location>
</feature>
<feature type="domain" description="Agenet" evidence="2">
    <location>
        <begin position="20"/>
        <end position="91"/>
    </location>
</feature>
<name>A0AAQ3UU00_PASNO</name>
<dbReference type="CDD" id="cd20406">
    <property type="entry name" value="Tudor_Agenet_AtDUF_rpt2_4"/>
    <property type="match status" value="1"/>
</dbReference>
<accession>A0AAQ3UU00</accession>
<reference evidence="3 4" key="1">
    <citation type="submission" date="2024-02" db="EMBL/GenBank/DDBJ databases">
        <title>High-quality chromosome-scale genome assembly of Pensacola bahiagrass (Paspalum notatum Flugge var. saurae).</title>
        <authorList>
            <person name="Vega J.M."/>
            <person name="Podio M."/>
            <person name="Orjuela J."/>
            <person name="Siena L.A."/>
            <person name="Pessino S.C."/>
            <person name="Combes M.C."/>
            <person name="Mariac C."/>
            <person name="Albertini E."/>
            <person name="Pupilli F."/>
            <person name="Ortiz J.P.A."/>
            <person name="Leblanc O."/>
        </authorList>
    </citation>
    <scope>NUCLEOTIDE SEQUENCE [LARGE SCALE GENOMIC DNA]</scope>
    <source>
        <strain evidence="3">R1</strain>
        <tissue evidence="3">Leaf</tissue>
    </source>
</reference>
<evidence type="ECO:0000313" key="4">
    <source>
        <dbReference type="Proteomes" id="UP001341281"/>
    </source>
</evidence>
<dbReference type="SMART" id="SM00743">
    <property type="entry name" value="Agenet"/>
    <property type="match status" value="6"/>
</dbReference>
<keyword evidence="4" id="KW-1185">Reference proteome</keyword>
<dbReference type="InterPro" id="IPR008395">
    <property type="entry name" value="Agenet-like_dom"/>
</dbReference>